<evidence type="ECO:0000313" key="2">
    <source>
        <dbReference type="EMBL" id="KIN02958.1"/>
    </source>
</evidence>
<organism evidence="2 3">
    <name type="scientific">Oidiodendron maius (strain Zn)</name>
    <dbReference type="NCBI Taxonomy" id="913774"/>
    <lineage>
        <taxon>Eukaryota</taxon>
        <taxon>Fungi</taxon>
        <taxon>Dikarya</taxon>
        <taxon>Ascomycota</taxon>
        <taxon>Pezizomycotina</taxon>
        <taxon>Leotiomycetes</taxon>
        <taxon>Leotiomycetes incertae sedis</taxon>
        <taxon>Myxotrichaceae</taxon>
        <taxon>Oidiodendron</taxon>
    </lineage>
</organism>
<name>A0A0C3DLQ2_OIDMZ</name>
<gene>
    <name evidence="2" type="ORF">OIDMADRAFT_27435</name>
</gene>
<protein>
    <submittedName>
        <fullName evidence="2">Uncharacterized protein</fullName>
    </submittedName>
</protein>
<dbReference type="InParanoid" id="A0A0C3DLQ2"/>
<evidence type="ECO:0000256" key="1">
    <source>
        <dbReference type="SAM" id="Coils"/>
    </source>
</evidence>
<dbReference type="EMBL" id="KN832874">
    <property type="protein sequence ID" value="KIN02958.1"/>
    <property type="molecule type" value="Genomic_DNA"/>
</dbReference>
<accession>A0A0C3DLQ2</accession>
<sequence>MKQSLNPIALWRRHRDARRRAHNAALESRFAEPSAAQYNAPRAPVASELNQEQQIAADERLARALMVEEEEQIAAEAEIARERQHEMERERQWLEEQQQLQLQLQQHQQQRTQNPANDERLALQHHSPLGINAGERELSLWRQRLAQIRMDPRGPYQYSTSELEADQADYQWAKDFSQDHAVQHGLDYPETDYRGFRDWSIHPDHLNISMSSGEENSRWYRR</sequence>
<keyword evidence="3" id="KW-1185">Reference proteome</keyword>
<proteinExistence type="predicted"/>
<evidence type="ECO:0000313" key="3">
    <source>
        <dbReference type="Proteomes" id="UP000054321"/>
    </source>
</evidence>
<dbReference type="Proteomes" id="UP000054321">
    <property type="component" value="Unassembled WGS sequence"/>
</dbReference>
<dbReference type="AlphaFoldDB" id="A0A0C3DLQ2"/>
<keyword evidence="1" id="KW-0175">Coiled coil</keyword>
<reference evidence="3" key="2">
    <citation type="submission" date="2015-01" db="EMBL/GenBank/DDBJ databases">
        <title>Evolutionary Origins and Diversification of the Mycorrhizal Mutualists.</title>
        <authorList>
            <consortium name="DOE Joint Genome Institute"/>
            <consortium name="Mycorrhizal Genomics Consortium"/>
            <person name="Kohler A."/>
            <person name="Kuo A."/>
            <person name="Nagy L.G."/>
            <person name="Floudas D."/>
            <person name="Copeland A."/>
            <person name="Barry K.W."/>
            <person name="Cichocki N."/>
            <person name="Veneault-Fourrey C."/>
            <person name="LaButti K."/>
            <person name="Lindquist E.A."/>
            <person name="Lipzen A."/>
            <person name="Lundell T."/>
            <person name="Morin E."/>
            <person name="Murat C."/>
            <person name="Riley R."/>
            <person name="Ohm R."/>
            <person name="Sun H."/>
            <person name="Tunlid A."/>
            <person name="Henrissat B."/>
            <person name="Grigoriev I.V."/>
            <person name="Hibbett D.S."/>
            <person name="Martin F."/>
        </authorList>
    </citation>
    <scope>NUCLEOTIDE SEQUENCE [LARGE SCALE GENOMIC DNA]</scope>
    <source>
        <strain evidence="3">Zn</strain>
    </source>
</reference>
<feature type="coiled-coil region" evidence="1">
    <location>
        <begin position="70"/>
        <end position="110"/>
    </location>
</feature>
<dbReference type="HOGENOM" id="CLU_1245715_0_0_1"/>
<reference evidence="2 3" key="1">
    <citation type="submission" date="2014-04" db="EMBL/GenBank/DDBJ databases">
        <authorList>
            <consortium name="DOE Joint Genome Institute"/>
            <person name="Kuo A."/>
            <person name="Martino E."/>
            <person name="Perotto S."/>
            <person name="Kohler A."/>
            <person name="Nagy L.G."/>
            <person name="Floudas D."/>
            <person name="Copeland A."/>
            <person name="Barry K.W."/>
            <person name="Cichocki N."/>
            <person name="Veneault-Fourrey C."/>
            <person name="LaButti K."/>
            <person name="Lindquist E.A."/>
            <person name="Lipzen A."/>
            <person name="Lundell T."/>
            <person name="Morin E."/>
            <person name="Murat C."/>
            <person name="Sun H."/>
            <person name="Tunlid A."/>
            <person name="Henrissat B."/>
            <person name="Grigoriev I.V."/>
            <person name="Hibbett D.S."/>
            <person name="Martin F."/>
            <person name="Nordberg H.P."/>
            <person name="Cantor M.N."/>
            <person name="Hua S.X."/>
        </authorList>
    </citation>
    <scope>NUCLEOTIDE SEQUENCE [LARGE SCALE GENOMIC DNA]</scope>
    <source>
        <strain evidence="2 3">Zn</strain>
    </source>
</reference>